<feature type="transmembrane region" description="Helical" evidence="6">
    <location>
        <begin position="12"/>
        <end position="31"/>
    </location>
</feature>
<evidence type="ECO:0000256" key="5">
    <source>
        <dbReference type="ARBA" id="ARBA00023136"/>
    </source>
</evidence>
<evidence type="ECO:0000313" key="8">
    <source>
        <dbReference type="Proteomes" id="UP000647491"/>
    </source>
</evidence>
<protein>
    <submittedName>
        <fullName evidence="7">YitT family protein</fullName>
    </submittedName>
</protein>
<sequence>MVSKKKIKLDRRKIALCMIGSSIMAFGLYNVHSLSGVTEGGILGMTLLLNYWLDLSPAITGFIMNAACYLVGWKLLGWSFILYSTIAGFTFSASYAVFEQFPRLWPGLADMPLTAAIVGALFIGIGAGLCVRAGGAPSGDDALAMSICRVTKSDIRIPYLASDLLVLALSLSYLDLKRIAVSLLTVVLSGQLIGFVQNARVPQAEG</sequence>
<evidence type="ECO:0000256" key="1">
    <source>
        <dbReference type="ARBA" id="ARBA00004651"/>
    </source>
</evidence>
<evidence type="ECO:0000313" key="7">
    <source>
        <dbReference type="EMBL" id="MBC8599484.1"/>
    </source>
</evidence>
<comment type="caution">
    <text evidence="7">The sequence shown here is derived from an EMBL/GenBank/DDBJ whole genome shotgun (WGS) entry which is preliminary data.</text>
</comment>
<name>A0ABR7NUA0_9FIRM</name>
<keyword evidence="3 6" id="KW-0812">Transmembrane</keyword>
<keyword evidence="8" id="KW-1185">Reference proteome</keyword>
<keyword evidence="4 6" id="KW-1133">Transmembrane helix</keyword>
<dbReference type="PANTHER" id="PTHR33545:SF10">
    <property type="entry name" value="UPF0750 MEMBRANE PROTEIN YPJC"/>
    <property type="match status" value="1"/>
</dbReference>
<evidence type="ECO:0000256" key="2">
    <source>
        <dbReference type="ARBA" id="ARBA00022475"/>
    </source>
</evidence>
<dbReference type="PANTHER" id="PTHR33545">
    <property type="entry name" value="UPF0750 MEMBRANE PROTEIN YITT-RELATED"/>
    <property type="match status" value="1"/>
</dbReference>
<evidence type="ECO:0000256" key="4">
    <source>
        <dbReference type="ARBA" id="ARBA00022989"/>
    </source>
</evidence>
<comment type="subcellular location">
    <subcellularLocation>
        <location evidence="1">Cell membrane</location>
        <topology evidence="1">Multi-pass membrane protein</topology>
    </subcellularLocation>
</comment>
<feature type="transmembrane region" description="Helical" evidence="6">
    <location>
        <begin position="179"/>
        <end position="196"/>
    </location>
</feature>
<keyword evidence="2" id="KW-1003">Cell membrane</keyword>
<evidence type="ECO:0000256" key="6">
    <source>
        <dbReference type="SAM" id="Phobius"/>
    </source>
</evidence>
<proteinExistence type="predicted"/>
<dbReference type="Pfam" id="PF02588">
    <property type="entry name" value="YitT_membrane"/>
    <property type="match status" value="1"/>
</dbReference>
<feature type="transmembrane region" description="Helical" evidence="6">
    <location>
        <begin position="80"/>
        <end position="98"/>
    </location>
</feature>
<feature type="transmembrane region" description="Helical" evidence="6">
    <location>
        <begin position="113"/>
        <end position="134"/>
    </location>
</feature>
<keyword evidence="5 6" id="KW-0472">Membrane</keyword>
<organism evidence="7 8">
    <name type="scientific">Enterocloster hominis</name>
    <name type="common">ex Liu et al. 2021</name>
    <dbReference type="NCBI Taxonomy" id="2763663"/>
    <lineage>
        <taxon>Bacteria</taxon>
        <taxon>Bacillati</taxon>
        <taxon>Bacillota</taxon>
        <taxon>Clostridia</taxon>
        <taxon>Lachnospirales</taxon>
        <taxon>Lachnospiraceae</taxon>
        <taxon>Enterocloster</taxon>
    </lineage>
</organism>
<dbReference type="EMBL" id="JACRTJ010000021">
    <property type="protein sequence ID" value="MBC8599484.1"/>
    <property type="molecule type" value="Genomic_DNA"/>
</dbReference>
<dbReference type="Proteomes" id="UP000647491">
    <property type="component" value="Unassembled WGS sequence"/>
</dbReference>
<accession>A0ABR7NUA0</accession>
<dbReference type="InterPro" id="IPR051461">
    <property type="entry name" value="UPF0750_membrane"/>
</dbReference>
<evidence type="ECO:0000256" key="3">
    <source>
        <dbReference type="ARBA" id="ARBA00022692"/>
    </source>
</evidence>
<dbReference type="InterPro" id="IPR003740">
    <property type="entry name" value="YitT"/>
</dbReference>
<feature type="transmembrane region" description="Helical" evidence="6">
    <location>
        <begin position="51"/>
        <end position="73"/>
    </location>
</feature>
<gene>
    <name evidence="7" type="ORF">H8708_09645</name>
</gene>
<feature type="transmembrane region" description="Helical" evidence="6">
    <location>
        <begin position="155"/>
        <end position="173"/>
    </location>
</feature>
<reference evidence="7 8" key="1">
    <citation type="submission" date="2020-08" db="EMBL/GenBank/DDBJ databases">
        <title>Genome public.</title>
        <authorList>
            <person name="Liu C."/>
            <person name="Sun Q."/>
        </authorList>
    </citation>
    <scope>NUCLEOTIDE SEQUENCE [LARGE SCALE GENOMIC DNA]</scope>
    <source>
        <strain evidence="7 8">BX10</strain>
    </source>
</reference>